<dbReference type="Pfam" id="PF00689">
    <property type="entry name" value="Cation_ATPase_C"/>
    <property type="match status" value="1"/>
</dbReference>
<evidence type="ECO:0000256" key="19">
    <source>
        <dbReference type="SAM" id="MobiDB-lite"/>
    </source>
</evidence>
<dbReference type="InterPro" id="IPR006408">
    <property type="entry name" value="P-type_ATPase_IIB"/>
</dbReference>
<keyword evidence="4 18" id="KW-0109">Calcium transport</keyword>
<dbReference type="InterPro" id="IPR008250">
    <property type="entry name" value="ATPase_P-typ_transduc_dom_A_sf"/>
</dbReference>
<keyword evidence="12 18" id="KW-1133">Transmembrane helix</keyword>
<evidence type="ECO:0000256" key="11">
    <source>
        <dbReference type="ARBA" id="ARBA00022967"/>
    </source>
</evidence>
<dbReference type="eggNOG" id="KOG0204">
    <property type="taxonomic scope" value="Eukaryota"/>
</dbReference>
<dbReference type="InterPro" id="IPR023214">
    <property type="entry name" value="HAD_sf"/>
</dbReference>
<evidence type="ECO:0000256" key="6">
    <source>
        <dbReference type="ARBA" id="ARBA00022723"/>
    </source>
</evidence>
<dbReference type="InterPro" id="IPR004014">
    <property type="entry name" value="ATPase_P-typ_cation-transptr_N"/>
</dbReference>
<keyword evidence="3" id="KW-0926">Vacuole</keyword>
<dbReference type="PROSITE" id="PS00154">
    <property type="entry name" value="ATPASE_E1_E2"/>
    <property type="match status" value="1"/>
</dbReference>
<dbReference type="NCBIfam" id="TIGR01494">
    <property type="entry name" value="ATPase_P-type"/>
    <property type="match status" value="2"/>
</dbReference>
<evidence type="ECO:0000256" key="7">
    <source>
        <dbReference type="ARBA" id="ARBA00022741"/>
    </source>
</evidence>
<proteinExistence type="inferred from homology"/>
<dbReference type="OrthoDB" id="3352408at2759"/>
<dbReference type="SFLD" id="SFLDG00002">
    <property type="entry name" value="C1.7:_P-type_atpase_like"/>
    <property type="match status" value="1"/>
</dbReference>
<dbReference type="Pfam" id="PF00690">
    <property type="entry name" value="Cation_ATPase_N"/>
    <property type="match status" value="1"/>
</dbReference>
<sequence>MSDPSQPLGSPKPEVPRITVPQQGTPLSPQSSSLTPGEESIKPASRSGKPFLEVPGSESRSNSIDEKNYQSPTSSNGGTTIAHASAEISDEEALKPDPGTEADFRVEDNRFAFSPGELNKMINPKSMQALKALGGLKGLEYGLRTNVASGLSLEETTLDANISIDEARAKLAAYKGKSQEDEIAPEAPPTPDEEPAAAAQLSEQAFADRIRIYKRNVLPEKKAKSIFLLMWIALQDKVLILLSFAAVISLALGIYQTIQAQKKAKLNPDDPQSKEAHVEWVEGVAIIVAVVIVVVVGAGNDWQKERQFVKLNKKKEDRTVKAMRSGQAVQISVYDILVGDVLYLEPGDMIPADGVFISGHNVKCDESSATGEIDQIKKTAADDCMVQMLAGGNTKKLDPFILSGGKVLEGVGTYLVTSVGVNSSHGKIMMALREDVEATPLQVKLNGLAEGIAKIGGAAALLLFIVLLIRFLANLKNFEGSADEKAQRFIQILITAITIVVVAVPEGLPLAVTLALAFATTRMLRDNNLVRVLRSCETMGNATTVCSDKTGTLTQNKMTVVAGILGKNVSFGSHASGKKGSDEFAMNELNDHLSDEVKGLLVQSIAINSTAFEGEEDGKPTFIGSKTETALLSFARDHLGMGPVAHERSSANVVQLVPFDSARKCMAAVVKLPSGKYRLYVKGASEILLKQTTTIVADPSSPLSELALSGTQVEALESAIIAFANRSLRTIGLVYRDFTEWPPRGARLEEDDSRQAVFSDVFRDMTFLCLVGIQDPLRDGVPEAVKQCQKAGVFVRMVTGDNVITAKAIATECHIYTEGGLVMEGPDFRRLSKAQMREMIPRLQVLARSSPEDKQILVRNLKEMGETVAVTGDGTNDGPALKMADIGFSMGIAGTEVAKEASAIILMDDNFSSIVKALMWGRAVNDAVKKFLQFQITVNITAVLLAFVTAVASEDEQPVLRAVQLLWVNLIMDTFAALALATDPPTAEILNRPPQRKSAPLITVNMWKMIIGQAIYQLVVTFILHFAGGRILGYDLSDETKRDELSSLVFNTFVWMQIFNQYNNRRLDNKFNIFEGIHRNWFFILINVIMVGGQVMIVFIGGAALRVVRLDGPQWAISLILGAISLLIGVVVRLVPDAVFKKVLPKAMYRDRKTPDLFVSDEEHRFEWNQGIEDIRQELQFIKMIRGGRLNSLKFKTKEIKHRLLPLSKSSSHQPPGSPEDAQQPPPSPSSHRRKRSRSNSAFAAAAMVPSIVAGSIGGWSPIEKPHDSERGFPVPVSTSREPSQLSREASDPSITQVEKSTEKSGSGEKSGTRTPPDTTSEISGDKP</sequence>
<dbReference type="Gene3D" id="2.70.150.10">
    <property type="entry name" value="Calcium-transporting ATPase, cytoplasmic transduction domain A"/>
    <property type="match status" value="1"/>
</dbReference>
<keyword evidence="13 18" id="KW-0406">Ion transport</keyword>
<evidence type="ECO:0000256" key="9">
    <source>
        <dbReference type="ARBA" id="ARBA00022840"/>
    </source>
</evidence>
<reference evidence="24" key="2">
    <citation type="submission" date="2013-04" db="EMBL/GenBank/DDBJ databases">
        <title>Genomic mechanisms accounting for the adaptation to parasitism in nematode-trapping fungi.</title>
        <authorList>
            <person name="Ahren D.G."/>
        </authorList>
    </citation>
    <scope>NUCLEOTIDE SEQUENCE [LARGE SCALE GENOMIC DNA]</scope>
    <source>
        <strain evidence="24">CBS 200.50</strain>
    </source>
</reference>
<dbReference type="SUPFAM" id="SSF81660">
    <property type="entry name" value="Metal cation-transporting ATPase, ATP-binding domain N"/>
    <property type="match status" value="1"/>
</dbReference>
<feature type="transmembrane region" description="Helical" evidence="18">
    <location>
        <begin position="492"/>
        <end position="519"/>
    </location>
</feature>
<feature type="transmembrane region" description="Helical" evidence="18">
    <location>
        <begin position="1014"/>
        <end position="1033"/>
    </location>
</feature>
<dbReference type="PRINTS" id="PR00119">
    <property type="entry name" value="CATATPASE"/>
</dbReference>
<protein>
    <recommendedName>
        <fullName evidence="18">Calcium-transporting ATPase</fullName>
        <ecNumber evidence="18">7.2.2.10</ecNumber>
    </recommendedName>
</protein>
<dbReference type="SFLD" id="SFLDS00003">
    <property type="entry name" value="Haloacid_Dehalogenase"/>
    <property type="match status" value="1"/>
</dbReference>
<evidence type="ECO:0000256" key="15">
    <source>
        <dbReference type="ARBA" id="ARBA00038148"/>
    </source>
</evidence>
<dbReference type="Gene3D" id="1.20.1110.10">
    <property type="entry name" value="Calcium-transporting ATPase, transmembrane domain"/>
    <property type="match status" value="1"/>
</dbReference>
<dbReference type="InterPro" id="IPR006068">
    <property type="entry name" value="ATPase_P-typ_cation-transptr_C"/>
</dbReference>
<dbReference type="PANTHER" id="PTHR24093">
    <property type="entry name" value="CATION TRANSPORTING ATPASE"/>
    <property type="match status" value="1"/>
</dbReference>
<comment type="caution">
    <text evidence="18">Lacks conserved residue(s) required for the propagation of feature annotation.</text>
</comment>
<evidence type="ECO:0000313" key="24">
    <source>
        <dbReference type="Proteomes" id="UP000015100"/>
    </source>
</evidence>
<dbReference type="OMA" id="ISIPWGA"/>
<dbReference type="CDD" id="cd02081">
    <property type="entry name" value="P-type_ATPase_Ca_PMCA-like"/>
    <property type="match status" value="1"/>
</dbReference>
<evidence type="ECO:0000313" key="23">
    <source>
        <dbReference type="EMBL" id="EPS42898.1"/>
    </source>
</evidence>
<dbReference type="NCBIfam" id="TIGR01517">
    <property type="entry name" value="ATPase-IIB_Ca"/>
    <property type="match status" value="1"/>
</dbReference>
<feature type="transmembrane region" description="Helical" evidence="18">
    <location>
        <begin position="238"/>
        <end position="258"/>
    </location>
</feature>
<keyword evidence="11" id="KW-1278">Translocase</keyword>
<evidence type="ECO:0000256" key="3">
    <source>
        <dbReference type="ARBA" id="ARBA00022554"/>
    </source>
</evidence>
<evidence type="ECO:0000256" key="12">
    <source>
        <dbReference type="ARBA" id="ARBA00022989"/>
    </source>
</evidence>
<keyword evidence="8 18" id="KW-0106">Calcium</keyword>
<evidence type="ECO:0000256" key="17">
    <source>
        <dbReference type="ARBA" id="ARBA00059328"/>
    </source>
</evidence>
<keyword evidence="9 18" id="KW-0067">ATP-binding</keyword>
<dbReference type="InterPro" id="IPR044492">
    <property type="entry name" value="P_typ_ATPase_HD_dom"/>
</dbReference>
<dbReference type="SUPFAM" id="SSF81653">
    <property type="entry name" value="Calcium ATPase, transduction domain A"/>
    <property type="match status" value="1"/>
</dbReference>
<feature type="domain" description="Cation-transporting P-type ATPase N-terminal" evidence="22">
    <location>
        <begin position="201"/>
        <end position="249"/>
    </location>
</feature>
<feature type="transmembrane region" description="Helical" evidence="18">
    <location>
        <begin position="1082"/>
        <end position="1103"/>
    </location>
</feature>
<name>S8BTX1_DACHA</name>
<organism evidence="23 24">
    <name type="scientific">Dactylellina haptotyla (strain CBS 200.50)</name>
    <name type="common">Nematode-trapping fungus</name>
    <name type="synonym">Monacrosporium haptotylum</name>
    <dbReference type="NCBI Taxonomy" id="1284197"/>
    <lineage>
        <taxon>Eukaryota</taxon>
        <taxon>Fungi</taxon>
        <taxon>Dikarya</taxon>
        <taxon>Ascomycota</taxon>
        <taxon>Pezizomycotina</taxon>
        <taxon>Orbiliomycetes</taxon>
        <taxon>Orbiliales</taxon>
        <taxon>Orbiliaceae</taxon>
        <taxon>Dactylellina</taxon>
    </lineage>
</organism>
<dbReference type="PANTHER" id="PTHR24093:SF369">
    <property type="entry name" value="CALCIUM-TRANSPORTING ATPASE"/>
    <property type="match status" value="1"/>
</dbReference>
<dbReference type="GO" id="GO:0016887">
    <property type="term" value="F:ATP hydrolysis activity"/>
    <property type="evidence" value="ECO:0007669"/>
    <property type="project" value="InterPro"/>
</dbReference>
<evidence type="ECO:0000259" key="20">
    <source>
        <dbReference type="Pfam" id="PF00122"/>
    </source>
</evidence>
<reference evidence="23 24" key="1">
    <citation type="journal article" date="2013" name="PLoS Genet.">
        <title>Genomic mechanisms accounting for the adaptation to parasitism in nematode-trapping fungi.</title>
        <authorList>
            <person name="Meerupati T."/>
            <person name="Andersson K.M."/>
            <person name="Friman E."/>
            <person name="Kumar D."/>
            <person name="Tunlid A."/>
            <person name="Ahren D."/>
        </authorList>
    </citation>
    <scope>NUCLEOTIDE SEQUENCE [LARGE SCALE GENOMIC DNA]</scope>
    <source>
        <strain evidence="23 24">CBS 200.50</strain>
    </source>
</reference>
<dbReference type="STRING" id="1284197.S8BTX1"/>
<dbReference type="FunFam" id="3.40.1110.10:FF:000031">
    <property type="entry name" value="Calcium-transporting ATPase"/>
    <property type="match status" value="1"/>
</dbReference>
<feature type="transmembrane region" description="Helical" evidence="18">
    <location>
        <begin position="1115"/>
        <end position="1136"/>
    </location>
</feature>
<dbReference type="Pfam" id="PF00122">
    <property type="entry name" value="E1-E2_ATPase"/>
    <property type="match status" value="1"/>
</dbReference>
<dbReference type="FunFam" id="2.70.150.10:FF:000028">
    <property type="entry name" value="Calcium-transporting ATPase"/>
    <property type="match status" value="1"/>
</dbReference>
<dbReference type="EMBL" id="AQGS01000096">
    <property type="protein sequence ID" value="EPS42898.1"/>
    <property type="molecule type" value="Genomic_DNA"/>
</dbReference>
<feature type="transmembrane region" description="Helical" evidence="18">
    <location>
        <begin position="278"/>
        <end position="298"/>
    </location>
</feature>
<dbReference type="GO" id="GO:0005774">
    <property type="term" value="C:vacuolar membrane"/>
    <property type="evidence" value="ECO:0007669"/>
    <property type="project" value="UniProtKB-SubCell"/>
</dbReference>
<comment type="subcellular location">
    <subcellularLocation>
        <location evidence="18">Membrane</location>
        <topology evidence="18">Multi-pass membrane protein</topology>
    </subcellularLocation>
    <subcellularLocation>
        <location evidence="1">Vacuole membrane</location>
        <topology evidence="1">Multi-pass membrane protein</topology>
    </subcellularLocation>
</comment>
<dbReference type="GO" id="GO:0006874">
    <property type="term" value="P:intracellular calcium ion homeostasis"/>
    <property type="evidence" value="ECO:0007669"/>
    <property type="project" value="TreeGrafter"/>
</dbReference>
<feature type="compositionally biased region" description="Polar residues" evidence="19">
    <location>
        <begin position="69"/>
        <end position="79"/>
    </location>
</feature>
<dbReference type="GO" id="GO:0005886">
    <property type="term" value="C:plasma membrane"/>
    <property type="evidence" value="ECO:0007669"/>
    <property type="project" value="TreeGrafter"/>
</dbReference>
<feature type="region of interest" description="Disordered" evidence="19">
    <location>
        <begin position="175"/>
        <end position="199"/>
    </location>
</feature>
<evidence type="ECO:0000256" key="4">
    <source>
        <dbReference type="ARBA" id="ARBA00022568"/>
    </source>
</evidence>
<dbReference type="InterPro" id="IPR018303">
    <property type="entry name" value="ATPase_P-typ_P_site"/>
</dbReference>
<dbReference type="InterPro" id="IPR036412">
    <property type="entry name" value="HAD-like_sf"/>
</dbReference>
<dbReference type="FunFam" id="1.20.1110.10:FF:000002">
    <property type="entry name" value="Calcium-transporting ATPase"/>
    <property type="match status" value="1"/>
</dbReference>
<dbReference type="InterPro" id="IPR001757">
    <property type="entry name" value="P_typ_ATPase"/>
</dbReference>
<feature type="transmembrane region" description="Helical" evidence="18">
    <location>
        <begin position="1242"/>
        <end position="1261"/>
    </location>
</feature>
<dbReference type="HOGENOM" id="CLU_002360_9_3_1"/>
<evidence type="ECO:0000256" key="1">
    <source>
        <dbReference type="ARBA" id="ARBA00004128"/>
    </source>
</evidence>
<comment type="catalytic activity">
    <reaction evidence="16 18">
        <text>Ca(2+)(in) + ATP + H2O = Ca(2+)(out) + ADP + phosphate + H(+)</text>
        <dbReference type="Rhea" id="RHEA:18105"/>
        <dbReference type="ChEBI" id="CHEBI:15377"/>
        <dbReference type="ChEBI" id="CHEBI:15378"/>
        <dbReference type="ChEBI" id="CHEBI:29108"/>
        <dbReference type="ChEBI" id="CHEBI:30616"/>
        <dbReference type="ChEBI" id="CHEBI:43474"/>
        <dbReference type="ChEBI" id="CHEBI:456216"/>
        <dbReference type="EC" id="7.2.2.10"/>
    </reaction>
</comment>
<dbReference type="InterPro" id="IPR023298">
    <property type="entry name" value="ATPase_P-typ_TM_dom_sf"/>
</dbReference>
<dbReference type="GO" id="GO:0005388">
    <property type="term" value="F:P-type calcium transporter activity"/>
    <property type="evidence" value="ECO:0007669"/>
    <property type="project" value="UniProtKB-EC"/>
</dbReference>
<accession>S8BTX1</accession>
<evidence type="ECO:0000256" key="8">
    <source>
        <dbReference type="ARBA" id="ARBA00022837"/>
    </source>
</evidence>
<evidence type="ECO:0000256" key="10">
    <source>
        <dbReference type="ARBA" id="ARBA00022842"/>
    </source>
</evidence>
<feature type="region of interest" description="Disordered" evidence="19">
    <location>
        <begin position="1208"/>
        <end position="1243"/>
    </location>
</feature>
<keyword evidence="6" id="KW-0479">Metal-binding</keyword>
<dbReference type="FunFam" id="3.40.50.1000:FF:000018">
    <property type="entry name" value="Calcium-transporting ATPase"/>
    <property type="match status" value="1"/>
</dbReference>
<comment type="function">
    <text evidence="17">This magnesium-dependent enzyme catalyzes the hydrolysis of ATP coupled with the transport of calcium. Transports the calcium to the vacuole and participates in the control of the cytosolic free calcium.</text>
</comment>
<comment type="caution">
    <text evidence="23">The sequence shown here is derived from an EMBL/GenBank/DDBJ whole genome shotgun (WGS) entry which is preliminary data.</text>
</comment>
<feature type="compositionally biased region" description="Low complexity" evidence="19">
    <location>
        <begin position="21"/>
        <end position="37"/>
    </location>
</feature>
<keyword evidence="7 18" id="KW-0547">Nucleotide-binding</keyword>
<dbReference type="SFLD" id="SFLDF00027">
    <property type="entry name" value="p-type_atpase"/>
    <property type="match status" value="1"/>
</dbReference>
<feature type="domain" description="Cation-transporting P-type ATPase C-terminal" evidence="21">
    <location>
        <begin position="959"/>
        <end position="1134"/>
    </location>
</feature>
<evidence type="ECO:0000256" key="13">
    <source>
        <dbReference type="ARBA" id="ARBA00023065"/>
    </source>
</evidence>
<keyword evidence="2 18" id="KW-0813">Transport</keyword>
<evidence type="ECO:0000256" key="14">
    <source>
        <dbReference type="ARBA" id="ARBA00023136"/>
    </source>
</evidence>
<evidence type="ECO:0000259" key="21">
    <source>
        <dbReference type="Pfam" id="PF00689"/>
    </source>
</evidence>
<feature type="transmembrane region" description="Helical" evidence="18">
    <location>
        <begin position="452"/>
        <end position="472"/>
    </location>
</feature>
<dbReference type="Pfam" id="PF13246">
    <property type="entry name" value="Cation_ATPase"/>
    <property type="match status" value="1"/>
</dbReference>
<feature type="compositionally biased region" description="Polar residues" evidence="19">
    <location>
        <begin position="1277"/>
        <end position="1298"/>
    </location>
</feature>
<dbReference type="Gene3D" id="3.40.1110.10">
    <property type="entry name" value="Calcium-transporting ATPase, cytoplasmic domain N"/>
    <property type="match status" value="1"/>
</dbReference>
<evidence type="ECO:0000259" key="22">
    <source>
        <dbReference type="Pfam" id="PF00690"/>
    </source>
</evidence>
<dbReference type="GO" id="GO:0046872">
    <property type="term" value="F:metal ion binding"/>
    <property type="evidence" value="ECO:0007669"/>
    <property type="project" value="UniProtKB-KW"/>
</dbReference>
<evidence type="ECO:0000256" key="18">
    <source>
        <dbReference type="RuleBase" id="RU361146"/>
    </source>
</evidence>
<dbReference type="SUPFAM" id="SSF56784">
    <property type="entry name" value="HAD-like"/>
    <property type="match status" value="1"/>
</dbReference>
<dbReference type="InterPro" id="IPR059000">
    <property type="entry name" value="ATPase_P-type_domA"/>
</dbReference>
<feature type="compositionally biased region" description="Polar residues" evidence="19">
    <location>
        <begin position="1316"/>
        <end position="1328"/>
    </location>
</feature>
<dbReference type="Pfam" id="PF08282">
    <property type="entry name" value="Hydrolase_3"/>
    <property type="match status" value="1"/>
</dbReference>
<dbReference type="EC" id="7.2.2.10" evidence="18"/>
<keyword evidence="5 18" id="KW-0812">Transmembrane</keyword>
<gene>
    <name evidence="23" type="ORF">H072_3178</name>
</gene>
<keyword evidence="10" id="KW-0460">Magnesium</keyword>
<evidence type="ECO:0000256" key="16">
    <source>
        <dbReference type="ARBA" id="ARBA00048694"/>
    </source>
</evidence>
<dbReference type="GO" id="GO:0005524">
    <property type="term" value="F:ATP binding"/>
    <property type="evidence" value="ECO:0007669"/>
    <property type="project" value="UniProtKB-KW"/>
</dbReference>
<dbReference type="InterPro" id="IPR023299">
    <property type="entry name" value="ATPase_P-typ_cyto_dom_N"/>
</dbReference>
<keyword evidence="24" id="KW-1185">Reference proteome</keyword>
<evidence type="ECO:0000256" key="2">
    <source>
        <dbReference type="ARBA" id="ARBA00022448"/>
    </source>
</evidence>
<dbReference type="FunFam" id="1.20.1110.10:FF:000039">
    <property type="entry name" value="Calcium-transporting ATPase"/>
    <property type="match status" value="1"/>
</dbReference>
<comment type="function">
    <text evidence="18">Catalyzes the hydrolysis of ATP coupled with the transport of calcium.</text>
</comment>
<dbReference type="SUPFAM" id="SSF81665">
    <property type="entry name" value="Calcium ATPase, transmembrane domain M"/>
    <property type="match status" value="1"/>
</dbReference>
<dbReference type="Proteomes" id="UP000015100">
    <property type="component" value="Unassembled WGS sequence"/>
</dbReference>
<feature type="region of interest" description="Disordered" evidence="19">
    <location>
        <begin position="1"/>
        <end position="103"/>
    </location>
</feature>
<feature type="domain" description="P-type ATPase A" evidence="20">
    <location>
        <begin position="316"/>
        <end position="431"/>
    </location>
</feature>
<feature type="transmembrane region" description="Helical" evidence="18">
    <location>
        <begin position="931"/>
        <end position="952"/>
    </location>
</feature>
<keyword evidence="14 18" id="KW-0472">Membrane</keyword>
<evidence type="ECO:0000256" key="5">
    <source>
        <dbReference type="ARBA" id="ARBA00022692"/>
    </source>
</evidence>
<comment type="similarity">
    <text evidence="15 18">Belongs to the cation transport ATPase (P-type) (TC 3.A.3) family.</text>
</comment>
<feature type="region of interest" description="Disordered" evidence="19">
    <location>
        <begin position="1260"/>
        <end position="1328"/>
    </location>
</feature>
<dbReference type="Gene3D" id="3.40.50.1000">
    <property type="entry name" value="HAD superfamily/HAD-like"/>
    <property type="match status" value="1"/>
</dbReference>